<protein>
    <recommendedName>
        <fullName evidence="7">Mitochondrial transcription termination factor family protein</fullName>
    </recommendedName>
</protein>
<evidence type="ECO:0000256" key="2">
    <source>
        <dbReference type="ARBA" id="ARBA00022472"/>
    </source>
</evidence>
<dbReference type="InterPro" id="IPR038538">
    <property type="entry name" value="MTERF_sf"/>
</dbReference>
<keyword evidence="4" id="KW-1133">Transmembrane helix</keyword>
<dbReference type="Gene3D" id="1.25.70.10">
    <property type="entry name" value="Transcription termination factor 3, mitochondrial"/>
    <property type="match status" value="1"/>
</dbReference>
<reference evidence="5 6" key="2">
    <citation type="journal article" date="2017" name="Nature">
        <title>The Apostasia genome and the evolution of orchids.</title>
        <authorList>
            <person name="Zhang G.Q."/>
            <person name="Liu K.W."/>
            <person name="Li Z."/>
            <person name="Lohaus R."/>
            <person name="Hsiao Y.Y."/>
            <person name="Niu S.C."/>
            <person name="Wang J.Y."/>
            <person name="Lin Y.C."/>
            <person name="Xu Q."/>
            <person name="Chen L.J."/>
            <person name="Yoshida K."/>
            <person name="Fujiwara S."/>
            <person name="Wang Z.W."/>
            <person name="Zhang Y.Q."/>
            <person name="Mitsuda N."/>
            <person name="Wang M."/>
            <person name="Liu G.H."/>
            <person name="Pecoraro L."/>
            <person name="Huang H.X."/>
            <person name="Xiao X.J."/>
            <person name="Lin M."/>
            <person name="Wu X.Y."/>
            <person name="Wu W.L."/>
            <person name="Chen Y.Y."/>
            <person name="Chang S.B."/>
            <person name="Sakamoto S."/>
            <person name="Ohme-Takagi M."/>
            <person name="Yagi M."/>
            <person name="Zeng S.J."/>
            <person name="Shen C.Y."/>
            <person name="Yeh C.M."/>
            <person name="Luo Y.B."/>
            <person name="Tsai W.C."/>
            <person name="Van de Peer Y."/>
            <person name="Liu Z.J."/>
        </authorList>
    </citation>
    <scope>NUCLEOTIDE SEQUENCE [LARGE SCALE GENOMIC DNA]</scope>
    <source>
        <tissue evidence="5">The whole plant</tissue>
    </source>
</reference>
<name>A0A2I0XBV9_9ASPA</name>
<evidence type="ECO:0000256" key="1">
    <source>
        <dbReference type="ARBA" id="ARBA00007692"/>
    </source>
</evidence>
<keyword evidence="6" id="KW-1185">Reference proteome</keyword>
<dbReference type="Pfam" id="PF02536">
    <property type="entry name" value="mTERF"/>
    <property type="match status" value="1"/>
</dbReference>
<evidence type="ECO:0008006" key="7">
    <source>
        <dbReference type="Google" id="ProtNLM"/>
    </source>
</evidence>
<organism evidence="5 6">
    <name type="scientific">Dendrobium catenatum</name>
    <dbReference type="NCBI Taxonomy" id="906689"/>
    <lineage>
        <taxon>Eukaryota</taxon>
        <taxon>Viridiplantae</taxon>
        <taxon>Streptophyta</taxon>
        <taxon>Embryophyta</taxon>
        <taxon>Tracheophyta</taxon>
        <taxon>Spermatophyta</taxon>
        <taxon>Magnoliopsida</taxon>
        <taxon>Liliopsida</taxon>
        <taxon>Asparagales</taxon>
        <taxon>Orchidaceae</taxon>
        <taxon>Epidendroideae</taxon>
        <taxon>Malaxideae</taxon>
        <taxon>Dendrobiinae</taxon>
        <taxon>Dendrobium</taxon>
    </lineage>
</organism>
<keyword evidence="2" id="KW-0806">Transcription termination</keyword>
<dbReference type="GO" id="GO:0006353">
    <property type="term" value="P:DNA-templated transcription termination"/>
    <property type="evidence" value="ECO:0007669"/>
    <property type="project" value="UniProtKB-KW"/>
</dbReference>
<dbReference type="EMBL" id="KZ501977">
    <property type="protein sequence ID" value="PKU85418.1"/>
    <property type="molecule type" value="Genomic_DNA"/>
</dbReference>
<evidence type="ECO:0000256" key="3">
    <source>
        <dbReference type="ARBA" id="ARBA00022946"/>
    </source>
</evidence>
<proteinExistence type="inferred from homology"/>
<dbReference type="GO" id="GO:0003676">
    <property type="term" value="F:nucleic acid binding"/>
    <property type="evidence" value="ECO:0007669"/>
    <property type="project" value="InterPro"/>
</dbReference>
<dbReference type="InterPro" id="IPR003690">
    <property type="entry name" value="MTERF"/>
</dbReference>
<keyword evidence="2" id="KW-0804">Transcription</keyword>
<keyword evidence="4" id="KW-0472">Membrane</keyword>
<sequence>MDRRLNRGAPLGMLVNSLPFSSNCQTALCALPSAIVSTSTNLILVQWNPSYRITSQIKFPSKERCLCSELSVRTYKLLATNQAQTTIEEDKDSNLWEESKQSLYAFNFTTEEADRILKKAFGWIHSPYWGEERRKETPKLDSIKEMLDYLKSLSLSDDDLHKILKKFPEVLGCCLNEELKVNVQTLEREWGIKGKTLRNLLLRNPKQQIQQHEKPDAENISVQRDLHAIRHTLIARAWLCPLLLLYKKKAIRHFYLNLCSFSFSHCLYNFPMARARLMIMVVFLLLLLEMEMFTGSLTTGVEAIDCPSNCARRCSKARHNVCNRACLACATIVIVCHLELLAIRKYAPAMLT</sequence>
<feature type="transmembrane region" description="Helical" evidence="4">
    <location>
        <begin position="277"/>
        <end position="304"/>
    </location>
</feature>
<feature type="transmembrane region" description="Helical" evidence="4">
    <location>
        <begin position="325"/>
        <end position="343"/>
    </location>
</feature>
<keyword evidence="4" id="KW-0812">Transmembrane</keyword>
<keyword evidence="3" id="KW-0809">Transit peptide</keyword>
<gene>
    <name evidence="5" type="ORF">MA16_Dca003157</name>
</gene>
<evidence type="ECO:0000256" key="4">
    <source>
        <dbReference type="SAM" id="Phobius"/>
    </source>
</evidence>
<evidence type="ECO:0000313" key="6">
    <source>
        <dbReference type="Proteomes" id="UP000233837"/>
    </source>
</evidence>
<accession>A0A2I0XBV9</accession>
<reference evidence="5 6" key="1">
    <citation type="journal article" date="2016" name="Sci. Rep.">
        <title>The Dendrobium catenatum Lindl. genome sequence provides insights into polysaccharide synthase, floral development and adaptive evolution.</title>
        <authorList>
            <person name="Zhang G.Q."/>
            <person name="Xu Q."/>
            <person name="Bian C."/>
            <person name="Tsai W.C."/>
            <person name="Yeh C.M."/>
            <person name="Liu K.W."/>
            <person name="Yoshida K."/>
            <person name="Zhang L.S."/>
            <person name="Chang S.B."/>
            <person name="Chen F."/>
            <person name="Shi Y."/>
            <person name="Su Y.Y."/>
            <person name="Zhang Y.Q."/>
            <person name="Chen L.J."/>
            <person name="Yin Y."/>
            <person name="Lin M."/>
            <person name="Huang H."/>
            <person name="Deng H."/>
            <person name="Wang Z.W."/>
            <person name="Zhu S.L."/>
            <person name="Zhao X."/>
            <person name="Deng C."/>
            <person name="Niu S.C."/>
            <person name="Huang J."/>
            <person name="Wang M."/>
            <person name="Liu G.H."/>
            <person name="Yang H.J."/>
            <person name="Xiao X.J."/>
            <person name="Hsiao Y.Y."/>
            <person name="Wu W.L."/>
            <person name="Chen Y.Y."/>
            <person name="Mitsuda N."/>
            <person name="Ohme-Takagi M."/>
            <person name="Luo Y.B."/>
            <person name="Van de Peer Y."/>
            <person name="Liu Z.J."/>
        </authorList>
    </citation>
    <scope>NUCLEOTIDE SEQUENCE [LARGE SCALE GENOMIC DNA]</scope>
    <source>
        <tissue evidence="5">The whole plant</tissue>
    </source>
</reference>
<dbReference type="AlphaFoldDB" id="A0A2I0XBV9"/>
<comment type="similarity">
    <text evidence="1">Belongs to the mTERF family.</text>
</comment>
<dbReference type="Proteomes" id="UP000233837">
    <property type="component" value="Unassembled WGS sequence"/>
</dbReference>
<evidence type="ECO:0000313" key="5">
    <source>
        <dbReference type="EMBL" id="PKU85418.1"/>
    </source>
</evidence>
<keyword evidence="2" id="KW-0805">Transcription regulation</keyword>